<dbReference type="Pfam" id="PF13020">
    <property type="entry name" value="NOV_C"/>
    <property type="match status" value="1"/>
</dbReference>
<gene>
    <name evidence="2" type="ORF">S06H3_12732</name>
</gene>
<feature type="non-terminal residue" evidence="2">
    <location>
        <position position="91"/>
    </location>
</feature>
<dbReference type="EMBL" id="BARV01006223">
    <property type="protein sequence ID" value="GAI09798.1"/>
    <property type="molecule type" value="Genomic_DNA"/>
</dbReference>
<protein>
    <recommendedName>
        <fullName evidence="1">Protein NO VEIN C-terminal domain-containing protein</fullName>
    </recommendedName>
</protein>
<evidence type="ECO:0000259" key="1">
    <source>
        <dbReference type="Pfam" id="PF13020"/>
    </source>
</evidence>
<organism evidence="2">
    <name type="scientific">marine sediment metagenome</name>
    <dbReference type="NCBI Taxonomy" id="412755"/>
    <lineage>
        <taxon>unclassified sequences</taxon>
        <taxon>metagenomes</taxon>
        <taxon>ecological metagenomes</taxon>
    </lineage>
</organism>
<accession>X1KSW5</accession>
<proteinExistence type="predicted"/>
<dbReference type="AlphaFoldDB" id="X1KSW5"/>
<reference evidence="2" key="1">
    <citation type="journal article" date="2014" name="Front. Microbiol.">
        <title>High frequency of phylogenetically diverse reductive dehalogenase-homologous genes in deep subseafloor sedimentary metagenomes.</title>
        <authorList>
            <person name="Kawai M."/>
            <person name="Futagami T."/>
            <person name="Toyoda A."/>
            <person name="Takaki Y."/>
            <person name="Nishi S."/>
            <person name="Hori S."/>
            <person name="Arai W."/>
            <person name="Tsubouchi T."/>
            <person name="Morono Y."/>
            <person name="Uchiyama I."/>
            <person name="Ito T."/>
            <person name="Fujiyama A."/>
            <person name="Inagaki F."/>
            <person name="Takami H."/>
        </authorList>
    </citation>
    <scope>NUCLEOTIDE SEQUENCE</scope>
    <source>
        <strain evidence="2">Expedition CK06-06</strain>
    </source>
</reference>
<name>X1KSW5_9ZZZZ</name>
<evidence type="ECO:0000313" key="2">
    <source>
        <dbReference type="EMBL" id="GAI09798.1"/>
    </source>
</evidence>
<feature type="domain" description="Protein NO VEIN C-terminal" evidence="1">
    <location>
        <begin position="20"/>
        <end position="84"/>
    </location>
</feature>
<sequence>MPKSRGPDRAGRGLKYIRNRAMGAALVYERTHGRDPKDVSNSRQGYDIVSGDRKIEVKGQGAPWKKIKSESVHLTENELQNATHLYIVCNV</sequence>
<comment type="caution">
    <text evidence="2">The sequence shown here is derived from an EMBL/GenBank/DDBJ whole genome shotgun (WGS) entry which is preliminary data.</text>
</comment>
<dbReference type="InterPro" id="IPR024975">
    <property type="entry name" value="NOV_C"/>
</dbReference>